<keyword evidence="3" id="KW-1185">Reference proteome</keyword>
<feature type="chain" id="PRO_5040221232" evidence="1">
    <location>
        <begin position="21"/>
        <end position="178"/>
    </location>
</feature>
<name>A0A9P5SWY1_9FUNG</name>
<accession>A0A9P5SWY1</accession>
<dbReference type="Proteomes" id="UP000696485">
    <property type="component" value="Unassembled WGS sequence"/>
</dbReference>
<dbReference type="AlphaFoldDB" id="A0A9P5SWY1"/>
<proteinExistence type="predicted"/>
<protein>
    <submittedName>
        <fullName evidence="2">Uncharacterized protein</fullName>
    </submittedName>
</protein>
<gene>
    <name evidence="2" type="ORF">BG006_005337</name>
</gene>
<keyword evidence="1" id="KW-0732">Signal</keyword>
<evidence type="ECO:0000313" key="3">
    <source>
        <dbReference type="Proteomes" id="UP000696485"/>
    </source>
</evidence>
<reference evidence="2" key="1">
    <citation type="journal article" date="2020" name="Fungal Divers.">
        <title>Resolving the Mortierellaceae phylogeny through synthesis of multi-gene phylogenetics and phylogenomics.</title>
        <authorList>
            <person name="Vandepol N."/>
            <person name="Liber J."/>
            <person name="Desiro A."/>
            <person name="Na H."/>
            <person name="Kennedy M."/>
            <person name="Barry K."/>
            <person name="Grigoriev I.V."/>
            <person name="Miller A.N."/>
            <person name="O'Donnell K."/>
            <person name="Stajich J.E."/>
            <person name="Bonito G."/>
        </authorList>
    </citation>
    <scope>NUCLEOTIDE SEQUENCE</scope>
    <source>
        <strain evidence="2">NVP1</strain>
    </source>
</reference>
<evidence type="ECO:0000313" key="2">
    <source>
        <dbReference type="EMBL" id="KAF9337320.1"/>
    </source>
</evidence>
<sequence>MLFKISTIAALAASIALVSSQAVPMSPCAQCMLGTISKEKTCQSLVPVDQQQLQAAFANGTVDPAVFVTAGKNPAIQTCLCNWSASALSPNGAGAACVAPGASGAAPMCNATEIAEAAIQMKPIAAILKCGNATAPANGAETTPPPATTGASGSGAVSVGVPMVLSVAALAIAAAIGL</sequence>
<dbReference type="EMBL" id="JAAAUY010000030">
    <property type="protein sequence ID" value="KAF9337320.1"/>
    <property type="molecule type" value="Genomic_DNA"/>
</dbReference>
<comment type="caution">
    <text evidence="2">The sequence shown here is derived from an EMBL/GenBank/DDBJ whole genome shotgun (WGS) entry which is preliminary data.</text>
</comment>
<feature type="signal peptide" evidence="1">
    <location>
        <begin position="1"/>
        <end position="20"/>
    </location>
</feature>
<evidence type="ECO:0000256" key="1">
    <source>
        <dbReference type="SAM" id="SignalP"/>
    </source>
</evidence>
<organism evidence="2 3">
    <name type="scientific">Podila minutissima</name>
    <dbReference type="NCBI Taxonomy" id="64525"/>
    <lineage>
        <taxon>Eukaryota</taxon>
        <taxon>Fungi</taxon>
        <taxon>Fungi incertae sedis</taxon>
        <taxon>Mucoromycota</taxon>
        <taxon>Mortierellomycotina</taxon>
        <taxon>Mortierellomycetes</taxon>
        <taxon>Mortierellales</taxon>
        <taxon>Mortierellaceae</taxon>
        <taxon>Podila</taxon>
    </lineage>
</organism>